<evidence type="ECO:0000313" key="11">
    <source>
        <dbReference type="Proteomes" id="UP000269148"/>
    </source>
</evidence>
<dbReference type="InterPro" id="IPR003607">
    <property type="entry name" value="HD/PDEase_dom"/>
</dbReference>
<organism evidence="9 11">
    <name type="scientific">Streptococcus iniae</name>
    <name type="common">Streptococcus shiloi</name>
    <dbReference type="NCBI Taxonomy" id="1346"/>
    <lineage>
        <taxon>Bacteria</taxon>
        <taxon>Bacillati</taxon>
        <taxon>Bacillota</taxon>
        <taxon>Bacilli</taxon>
        <taxon>Lactobacillales</taxon>
        <taxon>Streptococcaceae</taxon>
        <taxon>Streptococcus</taxon>
    </lineage>
</organism>
<gene>
    <name evidence="9" type="ORF">DIY07_07775</name>
    <name evidence="8" type="ORF">DQ08_07610</name>
</gene>
<keyword evidence="3" id="KW-0547">Nucleotide-binding</keyword>
<dbReference type="SUPFAM" id="SSF109604">
    <property type="entry name" value="HD-domain/PDEase-like"/>
    <property type="match status" value="1"/>
</dbReference>
<dbReference type="SMR" id="A0A3L8GFP4"/>
<dbReference type="CDD" id="cd00077">
    <property type="entry name" value="HDc"/>
    <property type="match status" value="1"/>
</dbReference>
<keyword evidence="10" id="KW-1185">Reference proteome</keyword>
<evidence type="ECO:0000256" key="5">
    <source>
        <dbReference type="ARBA" id="ARBA00023004"/>
    </source>
</evidence>
<evidence type="ECO:0000259" key="7">
    <source>
        <dbReference type="PROSITE" id="PS51831"/>
    </source>
</evidence>
<evidence type="ECO:0000256" key="2">
    <source>
        <dbReference type="ARBA" id="ARBA00022723"/>
    </source>
</evidence>
<evidence type="ECO:0000313" key="9">
    <source>
        <dbReference type="EMBL" id="RLU55825.1"/>
    </source>
</evidence>
<reference evidence="8 10" key="1">
    <citation type="journal article" date="2014" name="Genome Announc.">
        <title>Complete Genome Sequence of a Virulent Strain, Streptococcus iniae ISET0901, Isolated from Diseased Tilapia.</title>
        <authorList>
            <person name="Pridgeon J.W."/>
            <person name="Zhang D."/>
            <person name="Zhang L."/>
        </authorList>
    </citation>
    <scope>NUCLEOTIDE SEQUENCE [LARGE SCALE GENOMIC DNA]</scope>
    <source>
        <strain evidence="8 10">ISET0901</strain>
    </source>
</reference>
<name>A0A3L8GFP4_STRIN</name>
<accession>A0A3L8GFP4</accession>
<comment type="catalytic activity">
    <reaction evidence="6">
        <text>P(1),P(4)-bis(5'-adenosyl) tetraphosphate + H2O = 2 ADP + 2 H(+)</text>
        <dbReference type="Rhea" id="RHEA:24252"/>
        <dbReference type="ChEBI" id="CHEBI:15377"/>
        <dbReference type="ChEBI" id="CHEBI:15378"/>
        <dbReference type="ChEBI" id="CHEBI:58141"/>
        <dbReference type="ChEBI" id="CHEBI:456216"/>
        <dbReference type="EC" id="3.6.1.41"/>
    </reaction>
</comment>
<sequence>MSYSDYVPYTRQELLEKIALRVSKKRFEHILGVEQSAIALAELYDHNRDKAGLAALLHDYAKELSDSVFLNVINHYQLNQELKNWNNNIWHGMVGRYIISDEFELKDEEILHAIEVHTVGAAKMSQLDKILYVADYIEPGRTFPIVEKARRIAQESLDKAVAFSTANTVAFLASQSLPIYPQTIETYNAFCHYLKED</sequence>
<dbReference type="OrthoDB" id="9782134at2"/>
<dbReference type="EC" id="3.6.1.41" evidence="1"/>
<dbReference type="EMBL" id="CP007586">
    <property type="protein sequence ID" value="AHY16318.1"/>
    <property type="molecule type" value="Genomic_DNA"/>
</dbReference>
<dbReference type="KEGG" id="sio:DW64_07595"/>
<dbReference type="EMBL" id="QLQD01000068">
    <property type="protein sequence ID" value="RLU55825.1"/>
    <property type="molecule type" value="Genomic_DNA"/>
</dbReference>
<dbReference type="AlphaFoldDB" id="A0A3L8GFP4"/>
<evidence type="ECO:0000256" key="6">
    <source>
        <dbReference type="ARBA" id="ARBA00049417"/>
    </source>
</evidence>
<dbReference type="Proteomes" id="UP000269148">
    <property type="component" value="Unassembled WGS sequence"/>
</dbReference>
<dbReference type="PROSITE" id="PS51831">
    <property type="entry name" value="HD"/>
    <property type="match status" value="1"/>
</dbReference>
<dbReference type="GO" id="GO:0046872">
    <property type="term" value="F:metal ion binding"/>
    <property type="evidence" value="ECO:0007669"/>
    <property type="project" value="UniProtKB-KW"/>
</dbReference>
<protein>
    <recommendedName>
        <fullName evidence="1">bis(5'-nucleosyl)-tetraphosphatase (symmetrical)</fullName>
        <ecNumber evidence="1">3.6.1.41</ecNumber>
    </recommendedName>
</protein>
<dbReference type="Gene3D" id="1.10.3210.10">
    <property type="entry name" value="Hypothetical protein af1432"/>
    <property type="match status" value="1"/>
</dbReference>
<evidence type="ECO:0000313" key="10">
    <source>
        <dbReference type="Proteomes" id="UP000025245"/>
    </source>
</evidence>
<keyword evidence="4" id="KW-0378">Hydrolase</keyword>
<keyword evidence="5" id="KW-0408">Iron</keyword>
<dbReference type="PANTHER" id="PTHR35795">
    <property type="entry name" value="SLR1885 PROTEIN"/>
    <property type="match status" value="1"/>
</dbReference>
<proteinExistence type="predicted"/>
<dbReference type="NCBIfam" id="TIGR00488">
    <property type="entry name" value="bis(5'-nucleosyl)-tetraphosphatase (symmetrical) YqeK"/>
    <property type="match status" value="1"/>
</dbReference>
<dbReference type="Proteomes" id="UP000025245">
    <property type="component" value="Chromosome"/>
</dbReference>
<dbReference type="GeneID" id="35765803"/>
<keyword evidence="2" id="KW-0479">Metal-binding</keyword>
<evidence type="ECO:0000256" key="1">
    <source>
        <dbReference type="ARBA" id="ARBA00012506"/>
    </source>
</evidence>
<dbReference type="RefSeq" id="WP_003101710.1">
    <property type="nucleotide sequence ID" value="NZ_CP010783.1"/>
</dbReference>
<dbReference type="InterPro" id="IPR005249">
    <property type="entry name" value="YqeK"/>
</dbReference>
<dbReference type="GO" id="GO:0000166">
    <property type="term" value="F:nucleotide binding"/>
    <property type="evidence" value="ECO:0007669"/>
    <property type="project" value="UniProtKB-KW"/>
</dbReference>
<dbReference type="Pfam" id="PF01966">
    <property type="entry name" value="HD"/>
    <property type="match status" value="1"/>
</dbReference>
<reference evidence="9 11" key="2">
    <citation type="submission" date="2018-06" db="EMBL/GenBank/DDBJ databases">
        <title>Mutators as drivers of adaptation in pathogenic bacteria and a risk factor for host jumps and vaccine escape.</title>
        <authorList>
            <person name="Barnes A.C."/>
            <person name="Silayeva O."/>
        </authorList>
    </citation>
    <scope>NUCLEOTIDE SEQUENCE [LARGE SCALE GENOMIC DNA]</scope>
    <source>
        <strain evidence="9 11">QMA0445</strain>
    </source>
</reference>
<dbReference type="GO" id="GO:0008803">
    <property type="term" value="F:bis(5'-nucleosyl)-tetraphosphatase (symmetrical) activity"/>
    <property type="evidence" value="ECO:0007669"/>
    <property type="project" value="UniProtKB-EC"/>
</dbReference>
<dbReference type="KEGG" id="siq:DQ08_07610"/>
<evidence type="ECO:0000256" key="4">
    <source>
        <dbReference type="ARBA" id="ARBA00022801"/>
    </source>
</evidence>
<dbReference type="InterPro" id="IPR051094">
    <property type="entry name" value="Diverse_Catalytic_Enzymes"/>
</dbReference>
<feature type="domain" description="HD" evidence="7">
    <location>
        <begin position="26"/>
        <end position="140"/>
    </location>
</feature>
<evidence type="ECO:0000256" key="3">
    <source>
        <dbReference type="ARBA" id="ARBA00022741"/>
    </source>
</evidence>
<dbReference type="STRING" id="1346.BMF34_07640"/>
<dbReference type="KEGG" id="siz:SI82_07730"/>
<dbReference type="PANTHER" id="PTHR35795:SF1">
    <property type="entry name" value="BIS(5'-NUCLEOSYL)-TETRAPHOSPHATASE, SYMMETRICAL"/>
    <property type="match status" value="1"/>
</dbReference>
<dbReference type="SMART" id="SM00471">
    <property type="entry name" value="HDc"/>
    <property type="match status" value="1"/>
</dbReference>
<evidence type="ECO:0000313" key="8">
    <source>
        <dbReference type="EMBL" id="AHY16318.1"/>
    </source>
</evidence>
<dbReference type="InterPro" id="IPR006674">
    <property type="entry name" value="HD_domain"/>
</dbReference>